<dbReference type="InterPro" id="IPR037013">
    <property type="entry name" value="GSH-S_sub-bd_sf"/>
</dbReference>
<dbReference type="Pfam" id="PF03199">
    <property type="entry name" value="GSH_synthase"/>
    <property type="match status" value="1"/>
</dbReference>
<dbReference type="GO" id="GO:0005524">
    <property type="term" value="F:ATP binding"/>
    <property type="evidence" value="ECO:0007669"/>
    <property type="project" value="UniProtKB-UniRule"/>
</dbReference>
<accession>A0A7H9B3X4</accession>
<evidence type="ECO:0000259" key="14">
    <source>
        <dbReference type="Pfam" id="PF03199"/>
    </source>
</evidence>
<feature type="binding site" evidence="11">
    <location>
        <position position="142"/>
    </location>
    <ligand>
        <name>ATP</name>
        <dbReference type="ChEBI" id="CHEBI:30616"/>
    </ligand>
</feature>
<evidence type="ECO:0000313" key="16">
    <source>
        <dbReference type="Proteomes" id="UP000509704"/>
    </source>
</evidence>
<feature type="binding site" evidence="13">
    <location>
        <begin position="218"/>
        <end position="220"/>
    </location>
    <ligand>
        <name>substrate</name>
    </ligand>
</feature>
<keyword evidence="6 10" id="KW-0479">Metal-binding</keyword>
<evidence type="ECO:0000256" key="9">
    <source>
        <dbReference type="ARBA" id="ARBA00022842"/>
    </source>
</evidence>
<keyword evidence="8 10" id="KW-0067">ATP-binding</keyword>
<dbReference type="InterPro" id="IPR014049">
    <property type="entry name" value="Glutathione_synthase_N_euk"/>
</dbReference>
<dbReference type="InterPro" id="IPR014709">
    <property type="entry name" value="Glutathione_synthase_C_euk"/>
</dbReference>
<feature type="binding site" evidence="11">
    <location>
        <begin position="372"/>
        <end position="381"/>
    </location>
    <ligand>
        <name>ATP</name>
        <dbReference type="ChEBI" id="CHEBI:30616"/>
    </ligand>
</feature>
<protein>
    <recommendedName>
        <fullName evidence="10">Glutathione synthetase</fullName>
        <shortName evidence="10">GSH-S</shortName>
        <ecNumber evidence="10">6.3.2.3</ecNumber>
    </recommendedName>
</protein>
<feature type="domain" description="Glutathione synthase substrate-binding" evidence="14">
    <location>
        <begin position="209"/>
        <end position="311"/>
    </location>
</feature>
<dbReference type="NCBIfam" id="TIGR01986">
    <property type="entry name" value="glut_syn_euk"/>
    <property type="match status" value="1"/>
</dbReference>
<dbReference type="Gene3D" id="3.30.1490.50">
    <property type="match status" value="1"/>
</dbReference>
<proteinExistence type="inferred from homology"/>
<dbReference type="InterPro" id="IPR014042">
    <property type="entry name" value="Glutathione_synthase_a-hlx"/>
</dbReference>
<dbReference type="KEGG" id="zmk:HG535_0E02870"/>
<dbReference type="FunFam" id="3.40.50.1760:FF:000001">
    <property type="entry name" value="Glutathione synthetase"/>
    <property type="match status" value="1"/>
</dbReference>
<dbReference type="Pfam" id="PF03917">
    <property type="entry name" value="GSH_synth_ATP"/>
    <property type="match status" value="1"/>
</dbReference>
<evidence type="ECO:0000256" key="2">
    <source>
        <dbReference type="ARBA" id="ARBA00010385"/>
    </source>
</evidence>
<dbReference type="GO" id="GO:0000287">
    <property type="term" value="F:magnesium ion binding"/>
    <property type="evidence" value="ECO:0007669"/>
    <property type="project" value="UniProtKB-UniRule"/>
</dbReference>
<dbReference type="SUPFAM" id="SSF52440">
    <property type="entry name" value="PreATP-grasp domain"/>
    <property type="match status" value="1"/>
</dbReference>
<dbReference type="Gene3D" id="3.30.1490.80">
    <property type="match status" value="1"/>
</dbReference>
<keyword evidence="4 10" id="KW-0436">Ligase</keyword>
<dbReference type="SUPFAM" id="SSF56059">
    <property type="entry name" value="Glutathione synthetase ATP-binding domain-like"/>
    <property type="match status" value="1"/>
</dbReference>
<reference evidence="15 16" key="1">
    <citation type="submission" date="2020-07" db="EMBL/GenBank/DDBJ databases">
        <title>The yeast mating-type switching endonuclease HO is a domesticated member of an unorthodox homing genetic element family.</title>
        <authorList>
            <person name="Coughlan A.Y."/>
            <person name="Lombardi L."/>
            <person name="Braun-Galleani S."/>
            <person name="Martos A.R."/>
            <person name="Galeote V."/>
            <person name="Bigey F."/>
            <person name="Dequin S."/>
            <person name="Byrne K.P."/>
            <person name="Wolfe K.H."/>
        </authorList>
    </citation>
    <scope>NUCLEOTIDE SEQUENCE [LARGE SCALE GENOMIC DNA]</scope>
    <source>
        <strain evidence="15 16">NRRL Y-6702</strain>
    </source>
</reference>
<evidence type="ECO:0000256" key="11">
    <source>
        <dbReference type="PIRSR" id="PIRSR001558-1"/>
    </source>
</evidence>
<keyword evidence="9 10" id="KW-0460">Magnesium</keyword>
<dbReference type="UniPathway" id="UPA00142">
    <property type="reaction ID" value="UER00210"/>
</dbReference>
<organism evidence="15 16">
    <name type="scientific">Zygotorulaspora mrakii</name>
    <name type="common">Zygosaccharomyces mrakii</name>
    <dbReference type="NCBI Taxonomy" id="42260"/>
    <lineage>
        <taxon>Eukaryota</taxon>
        <taxon>Fungi</taxon>
        <taxon>Dikarya</taxon>
        <taxon>Ascomycota</taxon>
        <taxon>Saccharomycotina</taxon>
        <taxon>Saccharomycetes</taxon>
        <taxon>Saccharomycetales</taxon>
        <taxon>Saccharomycetaceae</taxon>
        <taxon>Zygotorulaspora</taxon>
    </lineage>
</organism>
<feature type="binding site" evidence="11">
    <location>
        <position position="457"/>
    </location>
    <ligand>
        <name>substrate</name>
    </ligand>
</feature>
<comment type="pathway">
    <text evidence="1 10">Sulfur metabolism; glutathione biosynthesis; glutathione from L-cysteine and L-glutamate: step 2/2.</text>
</comment>
<feature type="binding site" evidence="12">
    <location>
        <position position="142"/>
    </location>
    <ligand>
        <name>Mg(2+)</name>
        <dbReference type="ChEBI" id="CHEBI:18420"/>
    </ligand>
</feature>
<evidence type="ECO:0000256" key="4">
    <source>
        <dbReference type="ARBA" id="ARBA00022598"/>
    </source>
</evidence>
<evidence type="ECO:0000313" key="15">
    <source>
        <dbReference type="EMBL" id="QLG73203.1"/>
    </source>
</evidence>
<evidence type="ECO:0000256" key="12">
    <source>
        <dbReference type="PIRSR" id="PIRSR001558-2"/>
    </source>
</evidence>
<feature type="binding site" evidence="13">
    <location>
        <begin position="468"/>
        <end position="469"/>
    </location>
    <ligand>
        <name>substrate</name>
    </ligand>
</feature>
<dbReference type="GO" id="GO:0004363">
    <property type="term" value="F:glutathione synthase activity"/>
    <property type="evidence" value="ECO:0007669"/>
    <property type="project" value="UniProtKB-UniRule"/>
</dbReference>
<evidence type="ECO:0000256" key="6">
    <source>
        <dbReference type="ARBA" id="ARBA00022723"/>
    </source>
</evidence>
<feature type="binding site" evidence="11">
    <location>
        <position position="126"/>
    </location>
    <ligand>
        <name>substrate</name>
    </ligand>
</feature>
<name>A0A7H9B3X4_ZYGMR</name>
<dbReference type="PANTHER" id="PTHR11130">
    <property type="entry name" value="GLUTATHIONE SYNTHETASE"/>
    <property type="match status" value="1"/>
</dbReference>
<evidence type="ECO:0000256" key="10">
    <source>
        <dbReference type="PIRNR" id="PIRNR001558"/>
    </source>
</evidence>
<keyword evidence="7 10" id="KW-0547">Nucleotide-binding</keyword>
<feature type="binding site" evidence="12">
    <location>
        <position position="144"/>
    </location>
    <ligand>
        <name>Mg(2+)</name>
        <dbReference type="ChEBI" id="CHEBI:18420"/>
    </ligand>
</feature>
<feature type="binding site" evidence="11">
    <location>
        <position position="432"/>
    </location>
    <ligand>
        <name>ATP</name>
        <dbReference type="ChEBI" id="CHEBI:30616"/>
    </ligand>
</feature>
<dbReference type="InterPro" id="IPR005615">
    <property type="entry name" value="Glutathione_synthase"/>
</dbReference>
<keyword evidence="16" id="KW-1185">Reference proteome</keyword>
<evidence type="ECO:0000256" key="5">
    <source>
        <dbReference type="ARBA" id="ARBA00022684"/>
    </source>
</evidence>
<keyword evidence="5 10" id="KW-0317">Glutathione biosynthesis</keyword>
<dbReference type="PIRSF" id="PIRSF001558">
    <property type="entry name" value="GSHase"/>
    <property type="match status" value="1"/>
</dbReference>
<comment type="catalytic activity">
    <reaction evidence="10">
        <text>gamma-L-glutamyl-L-cysteine + glycine + ATP = glutathione + ADP + phosphate + H(+)</text>
        <dbReference type="Rhea" id="RHEA:13557"/>
        <dbReference type="ChEBI" id="CHEBI:15378"/>
        <dbReference type="ChEBI" id="CHEBI:30616"/>
        <dbReference type="ChEBI" id="CHEBI:43474"/>
        <dbReference type="ChEBI" id="CHEBI:57305"/>
        <dbReference type="ChEBI" id="CHEBI:57925"/>
        <dbReference type="ChEBI" id="CHEBI:58173"/>
        <dbReference type="ChEBI" id="CHEBI:456216"/>
        <dbReference type="EC" id="6.3.2.3"/>
    </reaction>
</comment>
<comment type="cofactor">
    <cofactor evidence="10 12">
        <name>Mg(2+)</name>
        <dbReference type="ChEBI" id="CHEBI:18420"/>
    </cofactor>
    <text evidence="10 12">Binds 1 Mg(2+) ion per subunit.</text>
</comment>
<feature type="binding site" evidence="13">
    <location>
        <begin position="275"/>
        <end position="278"/>
    </location>
    <ligand>
        <name>substrate</name>
    </ligand>
</feature>
<dbReference type="Gene3D" id="3.40.50.1760">
    <property type="entry name" value="Glutathione synthase, substrate-binding domain superfamily, eukaryotic"/>
    <property type="match status" value="1"/>
</dbReference>
<dbReference type="GO" id="GO:0005829">
    <property type="term" value="C:cytosol"/>
    <property type="evidence" value="ECO:0007669"/>
    <property type="project" value="TreeGrafter"/>
</dbReference>
<dbReference type="InterPro" id="IPR016185">
    <property type="entry name" value="PreATP-grasp_dom_sf"/>
</dbReference>
<comment type="subunit">
    <text evidence="3">Homodimer.</text>
</comment>
<feature type="binding site" evidence="11">
    <location>
        <begin position="405"/>
        <end position="408"/>
    </location>
    <ligand>
        <name>ATP</name>
        <dbReference type="ChEBI" id="CHEBI:30616"/>
    </ligand>
</feature>
<evidence type="ECO:0000256" key="8">
    <source>
        <dbReference type="ARBA" id="ARBA00022840"/>
    </source>
</evidence>
<sequence>MTTNCSFPNIPDDRLKRELLPETYQWCLTNGLVMYPINFQQEQTMIAPVTLYPTPLPRRSFESAEDVQKIYNELYAKISQDSGGWLTNETIKLANFDSEFTGKLWKLYLEAVKNGITQKLKLGVFRSDYLVDKRSTDIKQVEFNTVSVSFGGLSTKVGQLHNYLNETGSYSLGTKFYQQEIPTSESDSLLAKGLAAAVKKYDPVLENPIVAFITQDNERNVFDQRVIEYNLLKEYGIRSIRLTLDEVQERTYVKDEKRRLFVKSSDQEIALVYFRAGYSPTDFKSQISWDNRLVLETSYAIKAPDLMTQLSGTKKIQQLLTDELTLSKFIDDESTRRRILSTFVKIYPLDDTPLGKQGKKFALESPHKYVLKPQREGGGNNIYKGDIPDFLNKTPVDQWSAYVLMELIEPNSTEGNIVLRGNEMFKEPILSELGIFGCILFNETEVFYNEYAGWLLRSKFNSSNEGGVAAGFGCVDSIVLV</sequence>
<feature type="binding site" evidence="11">
    <location>
        <position position="383"/>
    </location>
    <ligand>
        <name>ATP</name>
        <dbReference type="ChEBI" id="CHEBI:30616"/>
    </ligand>
</feature>
<feature type="binding site" evidence="11">
    <location>
        <position position="459"/>
    </location>
    <ligand>
        <name>ATP</name>
        <dbReference type="ChEBI" id="CHEBI:30616"/>
    </ligand>
</feature>
<dbReference type="Proteomes" id="UP000509704">
    <property type="component" value="Chromosome 5"/>
</dbReference>
<feature type="binding site" evidence="11">
    <location>
        <position position="465"/>
    </location>
    <ligand>
        <name>ATP</name>
        <dbReference type="ChEBI" id="CHEBI:30616"/>
    </ligand>
</feature>
<dbReference type="Gene3D" id="3.30.470.20">
    <property type="entry name" value="ATP-grasp fold, B domain"/>
    <property type="match status" value="1"/>
</dbReference>
<evidence type="ECO:0000256" key="3">
    <source>
        <dbReference type="ARBA" id="ARBA00011738"/>
    </source>
</evidence>
<gene>
    <name evidence="15" type="ORF">HG535_0E02870</name>
</gene>
<dbReference type="GeneID" id="59236945"/>
<dbReference type="EC" id="6.3.2.3" evidence="10"/>
<dbReference type="FunFam" id="3.30.1490.50:FF:000002">
    <property type="entry name" value="Glutathione synthetase"/>
    <property type="match status" value="1"/>
</dbReference>
<evidence type="ECO:0000256" key="13">
    <source>
        <dbReference type="PIRSR" id="PIRSR001558-3"/>
    </source>
</evidence>
<evidence type="ECO:0000256" key="7">
    <source>
        <dbReference type="ARBA" id="ARBA00022741"/>
    </source>
</evidence>
<dbReference type="InterPro" id="IPR004887">
    <property type="entry name" value="GSH_synth_subst-bd"/>
</dbReference>
<feature type="binding site" evidence="12">
    <location>
        <position position="376"/>
    </location>
    <ligand>
        <name>Mg(2+)</name>
        <dbReference type="ChEBI" id="CHEBI:18420"/>
    </ligand>
</feature>
<feature type="binding site" evidence="11">
    <location>
        <position position="314"/>
    </location>
    <ligand>
        <name>ATP</name>
        <dbReference type="ChEBI" id="CHEBI:30616"/>
    </ligand>
</feature>
<evidence type="ECO:0000256" key="1">
    <source>
        <dbReference type="ARBA" id="ARBA00004965"/>
    </source>
</evidence>
<dbReference type="GO" id="GO:0043295">
    <property type="term" value="F:glutathione binding"/>
    <property type="evidence" value="ECO:0007669"/>
    <property type="project" value="UniProtKB-UniRule"/>
</dbReference>
<dbReference type="RefSeq" id="XP_037144930.1">
    <property type="nucleotide sequence ID" value="XM_037289035.1"/>
</dbReference>
<dbReference type="AlphaFoldDB" id="A0A7H9B3X4"/>
<comment type="similarity">
    <text evidence="2 10">Belongs to the eukaryotic GSH synthase family.</text>
</comment>
<dbReference type="PANTHER" id="PTHR11130:SF0">
    <property type="entry name" value="GLUTATHIONE SYNTHETASE"/>
    <property type="match status" value="1"/>
</dbReference>
<dbReference type="Gene3D" id="1.10.1080.10">
    <property type="entry name" value="Glutathione Synthetase, Chain A, domain 3"/>
    <property type="match status" value="1"/>
</dbReference>
<dbReference type="EMBL" id="CP058608">
    <property type="protein sequence ID" value="QLG73203.1"/>
    <property type="molecule type" value="Genomic_DNA"/>
</dbReference>
<feature type="binding site" evidence="13">
    <location>
        <begin position="146"/>
        <end position="149"/>
    </location>
    <ligand>
        <name>substrate</name>
    </ligand>
</feature>
<dbReference type="OrthoDB" id="2020073at2759"/>
<feature type="binding site" evidence="11">
    <location>
        <position position="224"/>
    </location>
    <ligand>
        <name>substrate</name>
    </ligand>
</feature>